<comment type="similarity">
    <text evidence="2 8">Belongs to the major facilitator superfamily. Bcr/CmlA family.</text>
</comment>
<dbReference type="Gene3D" id="1.20.1720.10">
    <property type="entry name" value="Multidrug resistance protein D"/>
    <property type="match status" value="1"/>
</dbReference>
<keyword evidence="6 8" id="KW-1133">Transmembrane helix</keyword>
<dbReference type="EMBL" id="CP051298">
    <property type="protein sequence ID" value="QKD43414.1"/>
    <property type="molecule type" value="Genomic_DNA"/>
</dbReference>
<dbReference type="Pfam" id="PF07690">
    <property type="entry name" value="MFS_1"/>
    <property type="match status" value="1"/>
</dbReference>
<dbReference type="PANTHER" id="PTHR23502">
    <property type="entry name" value="MAJOR FACILITATOR SUPERFAMILY"/>
    <property type="match status" value="1"/>
</dbReference>
<feature type="transmembrane region" description="Helical" evidence="8">
    <location>
        <begin position="122"/>
        <end position="139"/>
    </location>
</feature>
<gene>
    <name evidence="10" type="ORF">HF896_07225</name>
</gene>
<reference evidence="10 11" key="1">
    <citation type="submission" date="2020-05" db="EMBL/GenBank/DDBJ databases">
        <title>Complete genome sequence of Alicycliphilus denitrificans DP3.</title>
        <authorList>
            <person name="Chen X."/>
        </authorList>
    </citation>
    <scope>NUCLEOTIDE SEQUENCE [LARGE SCALE GENOMIC DNA]</scope>
    <source>
        <strain evidence="10 11">DP3</strain>
    </source>
</reference>
<name>A0A858ZRU0_9BURK</name>
<feature type="domain" description="Major facilitator superfamily (MFS) profile" evidence="9">
    <location>
        <begin position="23"/>
        <end position="322"/>
    </location>
</feature>
<dbReference type="InterPro" id="IPR004812">
    <property type="entry name" value="Efflux_drug-R_Bcr/CmlA"/>
</dbReference>
<proteinExistence type="inferred from homology"/>
<feature type="transmembrane region" description="Helical" evidence="8">
    <location>
        <begin position="261"/>
        <end position="281"/>
    </location>
</feature>
<evidence type="ECO:0000259" key="9">
    <source>
        <dbReference type="PROSITE" id="PS50850"/>
    </source>
</evidence>
<feature type="transmembrane region" description="Helical" evidence="8">
    <location>
        <begin position="89"/>
        <end position="116"/>
    </location>
</feature>
<dbReference type="InterPro" id="IPR011701">
    <property type="entry name" value="MFS"/>
</dbReference>
<keyword evidence="3 8" id="KW-0813">Transport</keyword>
<dbReference type="InterPro" id="IPR036259">
    <property type="entry name" value="MFS_trans_sf"/>
</dbReference>
<dbReference type="GO" id="GO:1990961">
    <property type="term" value="P:xenobiotic detoxification by transmembrane export across the plasma membrane"/>
    <property type="evidence" value="ECO:0007669"/>
    <property type="project" value="InterPro"/>
</dbReference>
<keyword evidence="4" id="KW-1003">Cell membrane</keyword>
<feature type="transmembrane region" description="Helical" evidence="8">
    <location>
        <begin position="175"/>
        <end position="195"/>
    </location>
</feature>
<evidence type="ECO:0000256" key="6">
    <source>
        <dbReference type="ARBA" id="ARBA00022989"/>
    </source>
</evidence>
<feature type="transmembrane region" description="Helical" evidence="8">
    <location>
        <begin position="12"/>
        <end position="33"/>
    </location>
</feature>
<evidence type="ECO:0000256" key="7">
    <source>
        <dbReference type="ARBA" id="ARBA00023136"/>
    </source>
</evidence>
<dbReference type="Proteomes" id="UP000500755">
    <property type="component" value="Chromosome"/>
</dbReference>
<dbReference type="PROSITE" id="PS50850">
    <property type="entry name" value="MFS"/>
    <property type="match status" value="1"/>
</dbReference>
<evidence type="ECO:0000256" key="3">
    <source>
        <dbReference type="ARBA" id="ARBA00022448"/>
    </source>
</evidence>
<evidence type="ECO:0000256" key="2">
    <source>
        <dbReference type="ARBA" id="ARBA00006236"/>
    </source>
</evidence>
<protein>
    <recommendedName>
        <fullName evidence="8">Bcr/CflA family efflux transporter</fullName>
    </recommendedName>
</protein>
<dbReference type="GO" id="GO:0042910">
    <property type="term" value="F:xenobiotic transmembrane transporter activity"/>
    <property type="evidence" value="ECO:0007669"/>
    <property type="project" value="InterPro"/>
</dbReference>
<evidence type="ECO:0000313" key="10">
    <source>
        <dbReference type="EMBL" id="QKD43414.1"/>
    </source>
</evidence>
<keyword evidence="8" id="KW-0997">Cell inner membrane</keyword>
<feature type="transmembrane region" description="Helical" evidence="8">
    <location>
        <begin position="53"/>
        <end position="77"/>
    </location>
</feature>
<feature type="transmembrane region" description="Helical" evidence="8">
    <location>
        <begin position="288"/>
        <end position="310"/>
    </location>
</feature>
<sequence length="322" mass="33671">MSVPSAAIGTQKAPAVPVSPGLAIVVLALLLSIQPVTTDLYLPALPALTRSLGAPVAVGQLTLSALLLAIGCSQLAWGPLSDRFGRRPVLLAGLAVYTLASVGAALAPTMALLVAWRTAQGLAMGAAVMCARAIVRDLYTPLAGARAMSKALTGLGIVACLCAPLGGLLTEWLGWRAALLVLTAYAVAMLALVALRLPETLRQRNPHALRPGTLARTWALVLRSPTFWAFSLLTTATYGGLFTFLAASSFVYIGVLGTTRTQYGLVLLSTAVAYLLGTLLCRRLLGTVWPLVQGVALWSVLLAAIAWTLVQRHAEPEPAHAR</sequence>
<feature type="transmembrane region" description="Helical" evidence="8">
    <location>
        <begin position="151"/>
        <end position="169"/>
    </location>
</feature>
<evidence type="ECO:0000256" key="8">
    <source>
        <dbReference type="RuleBase" id="RU365088"/>
    </source>
</evidence>
<feature type="transmembrane region" description="Helical" evidence="8">
    <location>
        <begin position="227"/>
        <end position="255"/>
    </location>
</feature>
<dbReference type="GO" id="GO:0005886">
    <property type="term" value="C:plasma membrane"/>
    <property type="evidence" value="ECO:0007669"/>
    <property type="project" value="UniProtKB-SubCell"/>
</dbReference>
<keyword evidence="7 8" id="KW-0472">Membrane</keyword>
<organism evidence="10 11">
    <name type="scientific">Alicycliphilus denitrificans</name>
    <dbReference type="NCBI Taxonomy" id="179636"/>
    <lineage>
        <taxon>Bacteria</taxon>
        <taxon>Pseudomonadati</taxon>
        <taxon>Pseudomonadota</taxon>
        <taxon>Betaproteobacteria</taxon>
        <taxon>Burkholderiales</taxon>
        <taxon>Comamonadaceae</taxon>
        <taxon>Alicycliphilus</taxon>
    </lineage>
</organism>
<evidence type="ECO:0000256" key="5">
    <source>
        <dbReference type="ARBA" id="ARBA00022692"/>
    </source>
</evidence>
<dbReference type="RefSeq" id="WP_013518236.1">
    <property type="nucleotide sequence ID" value="NZ_CP051298.1"/>
</dbReference>
<keyword evidence="5 8" id="KW-0812">Transmembrane</keyword>
<dbReference type="SUPFAM" id="SSF103473">
    <property type="entry name" value="MFS general substrate transporter"/>
    <property type="match status" value="1"/>
</dbReference>
<dbReference type="AlphaFoldDB" id="A0A858ZRU0"/>
<comment type="caution">
    <text evidence="8">Lacks conserved residue(s) required for the propagation of feature annotation.</text>
</comment>
<evidence type="ECO:0000256" key="4">
    <source>
        <dbReference type="ARBA" id="ARBA00022475"/>
    </source>
</evidence>
<dbReference type="InterPro" id="IPR020846">
    <property type="entry name" value="MFS_dom"/>
</dbReference>
<evidence type="ECO:0000256" key="1">
    <source>
        <dbReference type="ARBA" id="ARBA00004651"/>
    </source>
</evidence>
<dbReference type="PANTHER" id="PTHR23502:SF132">
    <property type="entry name" value="POLYAMINE TRANSPORTER 2-RELATED"/>
    <property type="match status" value="1"/>
</dbReference>
<evidence type="ECO:0000313" key="11">
    <source>
        <dbReference type="Proteomes" id="UP000500755"/>
    </source>
</evidence>
<comment type="subcellular location">
    <subcellularLocation>
        <location evidence="8">Cell inner membrane</location>
        <topology evidence="8">Multi-pass membrane protein</topology>
    </subcellularLocation>
    <subcellularLocation>
        <location evidence="1">Cell membrane</location>
        <topology evidence="1">Multi-pass membrane protein</topology>
    </subcellularLocation>
</comment>
<accession>A0A858ZRU0</accession>
<dbReference type="NCBIfam" id="TIGR00710">
    <property type="entry name" value="efflux_Bcr_CflA"/>
    <property type="match status" value="1"/>
</dbReference>